<reference evidence="1" key="1">
    <citation type="journal article" date="2019" name="Sci. Rep.">
        <title>Draft genome of Tanacetum cinerariifolium, the natural source of mosquito coil.</title>
        <authorList>
            <person name="Yamashiro T."/>
            <person name="Shiraishi A."/>
            <person name="Satake H."/>
            <person name="Nakayama K."/>
        </authorList>
    </citation>
    <scope>NUCLEOTIDE SEQUENCE</scope>
</reference>
<protein>
    <submittedName>
        <fullName evidence="1">Uncharacterized protein</fullName>
    </submittedName>
</protein>
<evidence type="ECO:0000313" key="1">
    <source>
        <dbReference type="EMBL" id="GFD21991.1"/>
    </source>
</evidence>
<feature type="non-terminal residue" evidence="1">
    <location>
        <position position="193"/>
    </location>
</feature>
<dbReference type="AlphaFoldDB" id="A0A699UJX4"/>
<sequence>TIRNLILRAIHKMITYGLCPEDNWYDKIQKNDLWLLSMFDAKQQNGYANVAWVIIKWMKKKGAGTHKESQICCGQFISKLARKYRVLIEDVVRSLSAQIYYRDLDTITLRDLIDSDGKLITEDPQSGVSIVGIPRPPRASIQNLYDRMGRMEIRQEAIEHMEYRQSYHWDMYHEVFKHMAGVYSVPLQGAYNP</sequence>
<dbReference type="EMBL" id="BKCJ011333746">
    <property type="protein sequence ID" value="GFD21991.1"/>
    <property type="molecule type" value="Genomic_DNA"/>
</dbReference>
<name>A0A699UJX4_TANCI</name>
<gene>
    <name evidence="1" type="ORF">Tci_893960</name>
</gene>
<feature type="non-terminal residue" evidence="1">
    <location>
        <position position="1"/>
    </location>
</feature>
<organism evidence="1">
    <name type="scientific">Tanacetum cinerariifolium</name>
    <name type="common">Dalmatian daisy</name>
    <name type="synonym">Chrysanthemum cinerariifolium</name>
    <dbReference type="NCBI Taxonomy" id="118510"/>
    <lineage>
        <taxon>Eukaryota</taxon>
        <taxon>Viridiplantae</taxon>
        <taxon>Streptophyta</taxon>
        <taxon>Embryophyta</taxon>
        <taxon>Tracheophyta</taxon>
        <taxon>Spermatophyta</taxon>
        <taxon>Magnoliopsida</taxon>
        <taxon>eudicotyledons</taxon>
        <taxon>Gunneridae</taxon>
        <taxon>Pentapetalae</taxon>
        <taxon>asterids</taxon>
        <taxon>campanulids</taxon>
        <taxon>Asterales</taxon>
        <taxon>Asteraceae</taxon>
        <taxon>Asteroideae</taxon>
        <taxon>Anthemideae</taxon>
        <taxon>Anthemidinae</taxon>
        <taxon>Tanacetum</taxon>
    </lineage>
</organism>
<comment type="caution">
    <text evidence="1">The sequence shown here is derived from an EMBL/GenBank/DDBJ whole genome shotgun (WGS) entry which is preliminary data.</text>
</comment>
<accession>A0A699UJX4</accession>
<proteinExistence type="predicted"/>